<evidence type="ECO:0000313" key="11">
    <source>
        <dbReference type="Proteomes" id="UP000680679"/>
    </source>
</evidence>
<dbReference type="Pfam" id="PF13098">
    <property type="entry name" value="Thioredoxin_2"/>
    <property type="match status" value="1"/>
</dbReference>
<comment type="subcellular location">
    <subcellularLocation>
        <location evidence="1 7">Periplasm</location>
    </subcellularLocation>
</comment>
<dbReference type="InterPro" id="IPR009094">
    <property type="entry name" value="DiS-bond_isomerase_DsbC/G_N_sf"/>
</dbReference>
<sequence length="244" mass="26617">MNRPTQRLLIAAALTLSTTLAFASPEQKIREALKEIAPDLKVTSIQPAPIKGLYEVMAGTDLMYITADGRHFISGHIVDLKTRDDLTEPRLAEARKRLIDAVGEDAMVIFGNKSAKHTITVFTDIECGYCRKLHSQIADYEKEGIRVRYLFFPRAGKDSAAYDEAVSVWCAGDDAARRTALTKAKSGQTIETKTCDNPVEKHMALGADLGLRGTPAIITDSGEMIPGYVEPKRLAARLNGQPGG</sequence>
<dbReference type="InterPro" id="IPR012336">
    <property type="entry name" value="Thioredoxin-like_fold"/>
</dbReference>
<keyword evidence="4 7" id="KW-0574">Periplasm</keyword>
<keyword evidence="3 7" id="KW-0732">Signal</keyword>
<name>A0ABM7QJP0_9GAMM</name>
<organism evidence="10 11">
    <name type="scientific">Allochromatium tepidum</name>
    <dbReference type="NCBI Taxonomy" id="553982"/>
    <lineage>
        <taxon>Bacteria</taxon>
        <taxon>Pseudomonadati</taxon>
        <taxon>Pseudomonadota</taxon>
        <taxon>Gammaproteobacteria</taxon>
        <taxon>Chromatiales</taxon>
        <taxon>Chromatiaceae</taxon>
        <taxon>Allochromatium</taxon>
    </lineage>
</organism>
<dbReference type="RefSeq" id="WP_213380258.1">
    <property type="nucleotide sequence ID" value="NZ_AP024563.1"/>
</dbReference>
<evidence type="ECO:0000256" key="2">
    <source>
        <dbReference type="ARBA" id="ARBA00009813"/>
    </source>
</evidence>
<proteinExistence type="inferred from homology"/>
<keyword evidence="11" id="KW-1185">Reference proteome</keyword>
<evidence type="ECO:0000256" key="1">
    <source>
        <dbReference type="ARBA" id="ARBA00004418"/>
    </source>
</evidence>
<comment type="function">
    <text evidence="7">Required for disulfide bond formation in some periplasmic proteins. Acts by transferring its disulfide bond to other proteins and is reduced in the process.</text>
</comment>
<dbReference type="CDD" id="cd03020">
    <property type="entry name" value="DsbA_DsbC_DsbG"/>
    <property type="match status" value="1"/>
</dbReference>
<dbReference type="InterPro" id="IPR033954">
    <property type="entry name" value="DiS-bond_Isoase_DsbC/G"/>
</dbReference>
<reference evidence="10 11" key="1">
    <citation type="submission" date="2021-04" db="EMBL/GenBank/DDBJ databases">
        <title>Complete genome sequencing of Allochromatium tepidum strain NZ.</title>
        <authorList>
            <person name="Tsukatani Y."/>
            <person name="Mori H."/>
        </authorList>
    </citation>
    <scope>NUCLEOTIDE SEQUENCE [LARGE SCALE GENOMIC DNA]</scope>
    <source>
        <strain evidence="10 11">NZ</strain>
    </source>
</reference>
<evidence type="ECO:0000259" key="9">
    <source>
        <dbReference type="Pfam" id="PF13098"/>
    </source>
</evidence>
<dbReference type="InterPro" id="IPR051470">
    <property type="entry name" value="Thiol:disulfide_interchange"/>
</dbReference>
<protein>
    <recommendedName>
        <fullName evidence="7">Thiol:disulfide interchange protein</fullName>
    </recommendedName>
</protein>
<dbReference type="EMBL" id="AP024563">
    <property type="protein sequence ID" value="BCU05973.1"/>
    <property type="molecule type" value="Genomic_DNA"/>
</dbReference>
<comment type="similarity">
    <text evidence="2 7">Belongs to the thioredoxin family. DsbC subfamily.</text>
</comment>
<feature type="chain" id="PRO_5044990451" description="Thiol:disulfide interchange protein" evidence="7">
    <location>
        <begin position="24"/>
        <end position="244"/>
    </location>
</feature>
<keyword evidence="6 7" id="KW-0676">Redox-active center</keyword>
<keyword evidence="5" id="KW-1015">Disulfide bond</keyword>
<evidence type="ECO:0000256" key="5">
    <source>
        <dbReference type="ARBA" id="ARBA00023157"/>
    </source>
</evidence>
<evidence type="ECO:0000259" key="8">
    <source>
        <dbReference type="Pfam" id="PF10411"/>
    </source>
</evidence>
<dbReference type="SUPFAM" id="SSF54423">
    <property type="entry name" value="DsbC/DsbG N-terminal domain-like"/>
    <property type="match status" value="1"/>
</dbReference>
<gene>
    <name evidence="10" type="primary">dsbC</name>
    <name evidence="10" type="ORF">Atep_06500</name>
</gene>
<dbReference type="InterPro" id="IPR018950">
    <property type="entry name" value="DiS-bond_isomerase_DsbC/G_N"/>
</dbReference>
<dbReference type="InterPro" id="IPR036249">
    <property type="entry name" value="Thioredoxin-like_sf"/>
</dbReference>
<dbReference type="PANTHER" id="PTHR35272">
    <property type="entry name" value="THIOL:DISULFIDE INTERCHANGE PROTEIN DSBC-RELATED"/>
    <property type="match status" value="1"/>
</dbReference>
<feature type="domain" description="Disulphide bond isomerase DsbC/G N-terminal" evidence="8">
    <location>
        <begin position="23"/>
        <end position="88"/>
    </location>
</feature>
<evidence type="ECO:0000256" key="4">
    <source>
        <dbReference type="ARBA" id="ARBA00022764"/>
    </source>
</evidence>
<evidence type="ECO:0000256" key="6">
    <source>
        <dbReference type="ARBA" id="ARBA00023284"/>
    </source>
</evidence>
<evidence type="ECO:0000256" key="3">
    <source>
        <dbReference type="ARBA" id="ARBA00022729"/>
    </source>
</evidence>
<dbReference type="Proteomes" id="UP000680679">
    <property type="component" value="Chromosome"/>
</dbReference>
<dbReference type="SUPFAM" id="SSF52833">
    <property type="entry name" value="Thioredoxin-like"/>
    <property type="match status" value="1"/>
</dbReference>
<evidence type="ECO:0000313" key="10">
    <source>
        <dbReference type="EMBL" id="BCU05973.1"/>
    </source>
</evidence>
<accession>A0ABM7QJP0</accession>
<evidence type="ECO:0000256" key="7">
    <source>
        <dbReference type="RuleBase" id="RU364038"/>
    </source>
</evidence>
<dbReference type="Gene3D" id="3.40.30.10">
    <property type="entry name" value="Glutaredoxin"/>
    <property type="match status" value="1"/>
</dbReference>
<dbReference type="Pfam" id="PF10411">
    <property type="entry name" value="DsbC_N"/>
    <property type="match status" value="1"/>
</dbReference>
<dbReference type="Gene3D" id="3.10.450.70">
    <property type="entry name" value="Disulphide bond isomerase, DsbC/G, N-terminal"/>
    <property type="match status" value="1"/>
</dbReference>
<dbReference type="PANTHER" id="PTHR35272:SF3">
    <property type="entry name" value="THIOL:DISULFIDE INTERCHANGE PROTEIN DSBC"/>
    <property type="match status" value="1"/>
</dbReference>
<feature type="signal peptide" evidence="7">
    <location>
        <begin position="1"/>
        <end position="23"/>
    </location>
</feature>
<feature type="domain" description="Thioredoxin-like fold" evidence="9">
    <location>
        <begin position="113"/>
        <end position="238"/>
    </location>
</feature>